<reference evidence="2" key="1">
    <citation type="submission" date="2016-10" db="EMBL/GenBank/DDBJ databases">
        <title>Draft Genome Sequence of Nocardioides luteus Strain BAFB, an Alkane-Degrading Bacterium Isolated from JP-7 Polluted Soil.</title>
        <authorList>
            <person name="Brown L."/>
            <person name="Ruiz O.N."/>
            <person name="Gunasekera T."/>
        </authorList>
    </citation>
    <scope>NUCLEOTIDE SEQUENCE [LARGE SCALE GENOMIC DNA]</scope>
    <source>
        <strain evidence="2">BAFB</strain>
    </source>
</reference>
<comment type="caution">
    <text evidence="2">The sequence shown here is derived from an EMBL/GenBank/DDBJ whole genome shotgun (WGS) entry which is preliminary data.</text>
</comment>
<feature type="domain" description="HTH marR-type" evidence="1">
    <location>
        <begin position="3"/>
        <end position="135"/>
    </location>
</feature>
<dbReference type="InterPro" id="IPR039422">
    <property type="entry name" value="MarR/SlyA-like"/>
</dbReference>
<dbReference type="Proteomes" id="UP000033772">
    <property type="component" value="Unassembled WGS sequence"/>
</dbReference>
<dbReference type="PANTHER" id="PTHR33164:SF99">
    <property type="entry name" value="MARR FAMILY REGULATORY PROTEIN"/>
    <property type="match status" value="1"/>
</dbReference>
<dbReference type="GO" id="GO:0006950">
    <property type="term" value="P:response to stress"/>
    <property type="evidence" value="ECO:0007669"/>
    <property type="project" value="TreeGrafter"/>
</dbReference>
<organism evidence="2 3">
    <name type="scientific">Nocardioides luteus</name>
    <dbReference type="NCBI Taxonomy" id="1844"/>
    <lineage>
        <taxon>Bacteria</taxon>
        <taxon>Bacillati</taxon>
        <taxon>Actinomycetota</taxon>
        <taxon>Actinomycetes</taxon>
        <taxon>Propionibacteriales</taxon>
        <taxon>Nocardioidaceae</taxon>
        <taxon>Nocardioides</taxon>
    </lineage>
</organism>
<dbReference type="STRING" id="1844.UG56_000845"/>
<dbReference type="Gene3D" id="1.10.10.10">
    <property type="entry name" value="Winged helix-like DNA-binding domain superfamily/Winged helix DNA-binding domain"/>
    <property type="match status" value="1"/>
</dbReference>
<dbReference type="OrthoDB" id="5148120at2"/>
<dbReference type="GO" id="GO:0003700">
    <property type="term" value="F:DNA-binding transcription factor activity"/>
    <property type="evidence" value="ECO:0007669"/>
    <property type="project" value="InterPro"/>
</dbReference>
<dbReference type="InterPro" id="IPR036390">
    <property type="entry name" value="WH_DNA-bd_sf"/>
</dbReference>
<accession>A0A1J4NBB6</accession>
<dbReference type="SMART" id="SM00347">
    <property type="entry name" value="HTH_MARR"/>
    <property type="match status" value="1"/>
</dbReference>
<evidence type="ECO:0000259" key="1">
    <source>
        <dbReference type="PROSITE" id="PS50995"/>
    </source>
</evidence>
<name>A0A1J4NBB6_9ACTN</name>
<proteinExistence type="predicted"/>
<dbReference type="EMBL" id="JZDQ02000001">
    <property type="protein sequence ID" value="OIJ28811.1"/>
    <property type="molecule type" value="Genomic_DNA"/>
</dbReference>
<dbReference type="PROSITE" id="PS50995">
    <property type="entry name" value="HTH_MARR_2"/>
    <property type="match status" value="1"/>
</dbReference>
<keyword evidence="3" id="KW-1185">Reference proteome</keyword>
<dbReference type="Pfam" id="PF12802">
    <property type="entry name" value="MarR_2"/>
    <property type="match status" value="1"/>
</dbReference>
<dbReference type="RefSeq" id="WP_045549364.1">
    <property type="nucleotide sequence ID" value="NZ_JZDQ02000001.1"/>
</dbReference>
<dbReference type="AlphaFoldDB" id="A0A1J4NBB6"/>
<dbReference type="InterPro" id="IPR000835">
    <property type="entry name" value="HTH_MarR-typ"/>
</dbReference>
<dbReference type="SUPFAM" id="SSF46785">
    <property type="entry name" value="Winged helix' DNA-binding domain"/>
    <property type="match status" value="1"/>
</dbReference>
<protein>
    <submittedName>
        <fullName evidence="2">MarR family transcriptional regulator</fullName>
    </submittedName>
</protein>
<evidence type="ECO:0000313" key="2">
    <source>
        <dbReference type="EMBL" id="OIJ28811.1"/>
    </source>
</evidence>
<gene>
    <name evidence="2" type="ORF">UG56_000845</name>
</gene>
<dbReference type="PRINTS" id="PR00598">
    <property type="entry name" value="HTHMARR"/>
</dbReference>
<dbReference type="PANTHER" id="PTHR33164">
    <property type="entry name" value="TRANSCRIPTIONAL REGULATOR, MARR FAMILY"/>
    <property type="match status" value="1"/>
</dbReference>
<evidence type="ECO:0000313" key="3">
    <source>
        <dbReference type="Proteomes" id="UP000033772"/>
    </source>
</evidence>
<dbReference type="InterPro" id="IPR036388">
    <property type="entry name" value="WH-like_DNA-bd_sf"/>
</dbReference>
<sequence>MDRPELGFLLSRLLREVMAREKPILDAAGLEMWDYAVLTALAESDAPTQAQLAATTGRDKTRLIGNLDRLEAEGLVRRAPDPADRRNRIVSLTPAGSDVLRRCRDAIGAMETELLADLDATDRTGFERALTALVENDR</sequence>